<evidence type="ECO:0000256" key="9">
    <source>
        <dbReference type="ARBA" id="ARBA00022958"/>
    </source>
</evidence>
<dbReference type="EMBL" id="CP032101">
    <property type="protein sequence ID" value="AXX86042.1"/>
    <property type="molecule type" value="Genomic_DNA"/>
</dbReference>
<keyword evidence="7 18" id="KW-0067">ATP-binding</keyword>
<keyword evidence="23" id="KW-1185">Reference proteome</keyword>
<comment type="catalytic activity">
    <reaction evidence="2 17 18">
        <text>(6R)-NADPHX = (6S)-NADPHX</text>
        <dbReference type="Rhea" id="RHEA:32227"/>
        <dbReference type="ChEBI" id="CHEBI:64076"/>
        <dbReference type="ChEBI" id="CHEBI:64077"/>
        <dbReference type="EC" id="5.1.99.6"/>
    </reaction>
</comment>
<feature type="binding site" evidence="17">
    <location>
        <position position="154"/>
    </location>
    <ligand>
        <name>K(+)</name>
        <dbReference type="ChEBI" id="CHEBI:29103"/>
    </ligand>
</feature>
<evidence type="ECO:0000256" key="11">
    <source>
        <dbReference type="ARBA" id="ARBA00023235"/>
    </source>
</evidence>
<keyword evidence="6 17" id="KW-0547">Nucleotide-binding</keyword>
<keyword evidence="13" id="KW-0511">Multifunctional enzyme</keyword>
<evidence type="ECO:0000256" key="4">
    <source>
        <dbReference type="ARBA" id="ARBA00009524"/>
    </source>
</evidence>
<evidence type="ECO:0000256" key="8">
    <source>
        <dbReference type="ARBA" id="ARBA00022857"/>
    </source>
</evidence>
<name>A0A347THG4_9BACT</name>
<dbReference type="GO" id="GO:0052855">
    <property type="term" value="F:ADP-dependent NAD(P)H-hydrate dehydratase activity"/>
    <property type="evidence" value="ECO:0007669"/>
    <property type="project" value="UniProtKB-UniRule"/>
</dbReference>
<evidence type="ECO:0000313" key="22">
    <source>
        <dbReference type="EMBL" id="PHO14577.1"/>
    </source>
</evidence>
<keyword evidence="21" id="KW-0418">Kinase</keyword>
<dbReference type="NCBIfam" id="TIGR00196">
    <property type="entry name" value="yjeF_cterm"/>
    <property type="match status" value="1"/>
</dbReference>
<keyword evidence="21" id="KW-0808">Transferase</keyword>
<evidence type="ECO:0000313" key="24">
    <source>
        <dbReference type="Proteomes" id="UP000264693"/>
    </source>
</evidence>
<dbReference type="PANTHER" id="PTHR12592">
    <property type="entry name" value="ATP-DEPENDENT (S)-NAD(P)H-HYDRATE DEHYDRATASE FAMILY MEMBER"/>
    <property type="match status" value="1"/>
</dbReference>
<dbReference type="KEGG" id="amar:AMRN_0262"/>
<evidence type="ECO:0000256" key="14">
    <source>
        <dbReference type="ARBA" id="ARBA00025153"/>
    </source>
</evidence>
<dbReference type="InterPro" id="IPR000631">
    <property type="entry name" value="CARKD"/>
</dbReference>
<evidence type="ECO:0000256" key="10">
    <source>
        <dbReference type="ARBA" id="ARBA00023027"/>
    </source>
</evidence>
<evidence type="ECO:0000259" key="19">
    <source>
        <dbReference type="PROSITE" id="PS51383"/>
    </source>
</evidence>
<evidence type="ECO:0000256" key="17">
    <source>
        <dbReference type="HAMAP-Rule" id="MF_01966"/>
    </source>
</evidence>
<comment type="catalytic activity">
    <reaction evidence="1 17 18">
        <text>(6R)-NADHX = (6S)-NADHX</text>
        <dbReference type="Rhea" id="RHEA:32215"/>
        <dbReference type="ChEBI" id="CHEBI:64074"/>
        <dbReference type="ChEBI" id="CHEBI:64075"/>
        <dbReference type="EC" id="5.1.99.6"/>
    </reaction>
</comment>
<dbReference type="RefSeq" id="WP_099311913.1">
    <property type="nucleotide sequence ID" value="NZ_CP032101.1"/>
</dbReference>
<dbReference type="GO" id="GO:0005524">
    <property type="term" value="F:ATP binding"/>
    <property type="evidence" value="ECO:0007669"/>
    <property type="project" value="UniProtKB-UniRule"/>
</dbReference>
<dbReference type="CDD" id="cd01171">
    <property type="entry name" value="YXKO-related"/>
    <property type="match status" value="1"/>
</dbReference>
<comment type="caution">
    <text evidence="17">Lacks conserved residue(s) required for the propagation of feature annotation.</text>
</comment>
<dbReference type="HAMAP" id="MF_01966">
    <property type="entry name" value="NADHX_epimerase"/>
    <property type="match status" value="1"/>
</dbReference>
<keyword evidence="10 17" id="KW-0520">NAD</keyword>
<comment type="function">
    <text evidence="17">Catalyzes the epimerization of the S- and R-forms of NAD(P)HX, a damaged form of NAD(P)H that is a result of enzymatic or heat-dependent hydration. This is a prerequisite for the S-specific NAD(P)H-hydrate dehydratase to allow the repair of both epimers of NAD(P)HX.</text>
</comment>
<evidence type="ECO:0000256" key="15">
    <source>
        <dbReference type="ARBA" id="ARBA00048238"/>
    </source>
</evidence>
<comment type="similarity">
    <text evidence="4 18">In the C-terminal section; belongs to the NnrD/CARKD family.</text>
</comment>
<comment type="catalytic activity">
    <reaction evidence="15 18">
        <text>(6S)-NADHX + ADP = AMP + phosphate + NADH + H(+)</text>
        <dbReference type="Rhea" id="RHEA:32223"/>
        <dbReference type="ChEBI" id="CHEBI:15378"/>
        <dbReference type="ChEBI" id="CHEBI:43474"/>
        <dbReference type="ChEBI" id="CHEBI:57945"/>
        <dbReference type="ChEBI" id="CHEBI:64074"/>
        <dbReference type="ChEBI" id="CHEBI:456215"/>
        <dbReference type="ChEBI" id="CHEBI:456216"/>
        <dbReference type="EC" id="4.2.1.136"/>
    </reaction>
</comment>
<dbReference type="GO" id="GO:0016301">
    <property type="term" value="F:kinase activity"/>
    <property type="evidence" value="ECO:0007669"/>
    <property type="project" value="UniProtKB-KW"/>
</dbReference>
<reference evidence="22" key="2">
    <citation type="submission" date="2017-09" db="EMBL/GenBank/DDBJ databases">
        <authorList>
            <person name="Perez-Cataluna A."/>
            <person name="Figueras M.J."/>
            <person name="Salas-Masso N."/>
        </authorList>
    </citation>
    <scope>NUCLEOTIDE SEQUENCE</scope>
    <source>
        <strain evidence="22">CECT 7727</strain>
    </source>
</reference>
<comment type="similarity">
    <text evidence="17">Belongs to the NnrE/AIBP family.</text>
</comment>
<feature type="binding site" evidence="17">
    <location>
        <begin position="122"/>
        <end position="128"/>
    </location>
    <ligand>
        <name>(6S)-NADPHX</name>
        <dbReference type="ChEBI" id="CHEBI:64076"/>
    </ligand>
</feature>
<dbReference type="InterPro" id="IPR029056">
    <property type="entry name" value="Ribokinase-like"/>
</dbReference>
<evidence type="ECO:0000256" key="18">
    <source>
        <dbReference type="PIRNR" id="PIRNR017184"/>
    </source>
</evidence>
<comment type="function">
    <text evidence="14 18">Bifunctional enzyme that catalyzes the epimerization of the S- and R-forms of NAD(P)HX and the dehydration of the S-form of NAD(P)HX at the expense of ADP, which is converted to AMP. This allows the repair of both epimers of NAD(P)HX, a damaged form of NAD(P)H that is a result of enzymatic or heat-dependent hydration.</text>
</comment>
<feature type="domain" description="YjeF N-terminal" evidence="20">
    <location>
        <begin position="8"/>
        <end position="207"/>
    </location>
</feature>
<keyword evidence="5 17" id="KW-0479">Metal-binding</keyword>
<comment type="catalytic activity">
    <reaction evidence="16 18">
        <text>(6S)-NADPHX + ADP = AMP + phosphate + NADPH + H(+)</text>
        <dbReference type="Rhea" id="RHEA:32235"/>
        <dbReference type="ChEBI" id="CHEBI:15378"/>
        <dbReference type="ChEBI" id="CHEBI:43474"/>
        <dbReference type="ChEBI" id="CHEBI:57783"/>
        <dbReference type="ChEBI" id="CHEBI:64076"/>
        <dbReference type="ChEBI" id="CHEBI:456215"/>
        <dbReference type="ChEBI" id="CHEBI:456216"/>
        <dbReference type="EC" id="4.2.1.136"/>
    </reaction>
</comment>
<dbReference type="PROSITE" id="PS51383">
    <property type="entry name" value="YJEF_C_3"/>
    <property type="match status" value="1"/>
</dbReference>
<dbReference type="PIRSF" id="PIRSF017184">
    <property type="entry name" value="Nnr"/>
    <property type="match status" value="1"/>
</dbReference>
<organism evidence="21 24">
    <name type="scientific">Malaciobacter marinus</name>
    <dbReference type="NCBI Taxonomy" id="505249"/>
    <lineage>
        <taxon>Bacteria</taxon>
        <taxon>Pseudomonadati</taxon>
        <taxon>Campylobacterota</taxon>
        <taxon>Epsilonproteobacteria</taxon>
        <taxon>Campylobacterales</taxon>
        <taxon>Arcobacteraceae</taxon>
        <taxon>Malaciobacter</taxon>
    </lineage>
</organism>
<evidence type="ECO:0000256" key="13">
    <source>
        <dbReference type="ARBA" id="ARBA00023268"/>
    </source>
</evidence>
<proteinExistence type="inferred from homology"/>
<dbReference type="GO" id="GO:0110051">
    <property type="term" value="P:metabolite repair"/>
    <property type="evidence" value="ECO:0007669"/>
    <property type="project" value="TreeGrafter"/>
</dbReference>
<reference evidence="23" key="1">
    <citation type="submission" date="2017-09" db="EMBL/GenBank/DDBJ databases">
        <title>Arcobacter canalis sp. nov., a new species isolated from a water canal contaminated with urban sewage.</title>
        <authorList>
            <person name="Perez-Cataluna A."/>
            <person name="Salas-Masso N."/>
            <person name="Figueras M.J."/>
        </authorList>
    </citation>
    <scope>NUCLEOTIDE SEQUENCE [LARGE SCALE GENOMIC DNA]</scope>
    <source>
        <strain evidence="23">CECT 7727</strain>
    </source>
</reference>
<dbReference type="GO" id="GO:0046872">
    <property type="term" value="F:metal ion binding"/>
    <property type="evidence" value="ECO:0007669"/>
    <property type="project" value="UniProtKB-UniRule"/>
</dbReference>
<reference evidence="21 24" key="3">
    <citation type="submission" date="2018-08" db="EMBL/GenBank/DDBJ databases">
        <title>Complete genome of the Arcobacter marinus type strain JCM 15502.</title>
        <authorList>
            <person name="Miller W.G."/>
            <person name="Yee E."/>
            <person name="Huynh S."/>
            <person name="Parker C.T."/>
        </authorList>
    </citation>
    <scope>NUCLEOTIDE SEQUENCE [LARGE SCALE GENOMIC DNA]</scope>
    <source>
        <strain evidence="21 24">JCM 15502</strain>
    </source>
</reference>
<dbReference type="Proteomes" id="UP000264693">
    <property type="component" value="Chromosome"/>
</dbReference>
<feature type="binding site" evidence="17">
    <location>
        <position position="151"/>
    </location>
    <ligand>
        <name>(6S)-NADPHX</name>
        <dbReference type="ChEBI" id="CHEBI:64076"/>
    </ligand>
</feature>
<feature type="binding site" evidence="17">
    <location>
        <position position="58"/>
    </location>
    <ligand>
        <name>K(+)</name>
        <dbReference type="ChEBI" id="CHEBI:29103"/>
    </ligand>
</feature>
<dbReference type="PROSITE" id="PS51385">
    <property type="entry name" value="YJEF_N"/>
    <property type="match status" value="1"/>
</dbReference>
<evidence type="ECO:0000313" key="23">
    <source>
        <dbReference type="Proteomes" id="UP000224740"/>
    </source>
</evidence>
<evidence type="ECO:0000256" key="1">
    <source>
        <dbReference type="ARBA" id="ARBA00000013"/>
    </source>
</evidence>
<evidence type="ECO:0000256" key="6">
    <source>
        <dbReference type="ARBA" id="ARBA00022741"/>
    </source>
</evidence>
<gene>
    <name evidence="17" type="primary">nnrE</name>
    <name evidence="21" type="ORF">AMRN_0262</name>
    <name evidence="22" type="ORF">CPH92_11280</name>
</gene>
<dbReference type="PROSITE" id="PS01050">
    <property type="entry name" value="YJEF_C_2"/>
    <property type="match status" value="1"/>
</dbReference>
<dbReference type="InterPro" id="IPR030677">
    <property type="entry name" value="Nnr"/>
</dbReference>
<evidence type="ECO:0000256" key="7">
    <source>
        <dbReference type="ARBA" id="ARBA00022840"/>
    </source>
</evidence>
<protein>
    <recommendedName>
        <fullName evidence="17">NAD(P)H-hydrate epimerase</fullName>
        <ecNumber evidence="17">5.1.99.6</ecNumber>
    </recommendedName>
    <alternativeName>
        <fullName evidence="17">NAD(P)HX epimerase</fullName>
    </alternativeName>
</protein>
<dbReference type="SUPFAM" id="SSF64153">
    <property type="entry name" value="YjeF N-terminal domain-like"/>
    <property type="match status" value="1"/>
</dbReference>
<comment type="similarity">
    <text evidence="3 18">In the N-terminal section; belongs to the NnrE/AIBP family.</text>
</comment>
<evidence type="ECO:0000256" key="12">
    <source>
        <dbReference type="ARBA" id="ARBA00023239"/>
    </source>
</evidence>
<keyword evidence="12 18" id="KW-0456">Lyase</keyword>
<evidence type="ECO:0000256" key="5">
    <source>
        <dbReference type="ARBA" id="ARBA00022723"/>
    </source>
</evidence>
<feature type="binding site" evidence="17">
    <location>
        <position position="118"/>
    </location>
    <ligand>
        <name>K(+)</name>
        <dbReference type="ChEBI" id="CHEBI:29103"/>
    </ligand>
</feature>
<dbReference type="PANTHER" id="PTHR12592:SF0">
    <property type="entry name" value="ATP-DEPENDENT (S)-NAD(P)H-HYDRATE DEHYDRATASE"/>
    <property type="match status" value="1"/>
</dbReference>
<dbReference type="Pfam" id="PF03853">
    <property type="entry name" value="YjeF_N"/>
    <property type="match status" value="1"/>
</dbReference>
<evidence type="ECO:0000256" key="2">
    <source>
        <dbReference type="ARBA" id="ARBA00000909"/>
    </source>
</evidence>
<keyword evidence="9 17" id="KW-0630">Potassium</keyword>
<dbReference type="InterPro" id="IPR004443">
    <property type="entry name" value="YjeF_N_dom"/>
</dbReference>
<dbReference type="EC" id="5.1.99.6" evidence="17"/>
<dbReference type="InterPro" id="IPR017953">
    <property type="entry name" value="Carbohydrate_kinase_pred_CS"/>
</dbReference>
<dbReference type="Pfam" id="PF01256">
    <property type="entry name" value="Carb_kinase"/>
    <property type="match status" value="1"/>
</dbReference>
<evidence type="ECO:0000256" key="3">
    <source>
        <dbReference type="ARBA" id="ARBA00006001"/>
    </source>
</evidence>
<evidence type="ECO:0000256" key="16">
    <source>
        <dbReference type="ARBA" id="ARBA00049209"/>
    </source>
</evidence>
<dbReference type="AlphaFoldDB" id="A0A347THG4"/>
<dbReference type="InterPro" id="IPR036652">
    <property type="entry name" value="YjeF_N_dom_sf"/>
</dbReference>
<evidence type="ECO:0000259" key="20">
    <source>
        <dbReference type="PROSITE" id="PS51385"/>
    </source>
</evidence>
<dbReference type="Gene3D" id="3.40.50.10260">
    <property type="entry name" value="YjeF N-terminal domain"/>
    <property type="match status" value="1"/>
</dbReference>
<dbReference type="Gene3D" id="3.40.1190.20">
    <property type="match status" value="1"/>
</dbReference>
<comment type="cofactor">
    <cofactor evidence="17 18">
        <name>K(+)</name>
        <dbReference type="ChEBI" id="CHEBI:29103"/>
    </cofactor>
    <text evidence="17 18">Binds 1 potassium ion per subunit.</text>
</comment>
<dbReference type="EMBL" id="NXAO01000052">
    <property type="protein sequence ID" value="PHO14577.1"/>
    <property type="molecule type" value="Genomic_DNA"/>
</dbReference>
<accession>A0A347THG4</accession>
<keyword evidence="11 17" id="KW-0413">Isomerase</keyword>
<feature type="binding site" evidence="17">
    <location>
        <begin position="57"/>
        <end position="61"/>
    </location>
    <ligand>
        <name>(6S)-NADPHX</name>
        <dbReference type="ChEBI" id="CHEBI:64076"/>
    </ligand>
</feature>
<dbReference type="Proteomes" id="UP000224740">
    <property type="component" value="Unassembled WGS sequence"/>
</dbReference>
<feature type="domain" description="YjeF C-terminal" evidence="19">
    <location>
        <begin position="215"/>
        <end position="466"/>
    </location>
</feature>
<keyword evidence="8 17" id="KW-0521">NADP</keyword>
<sequence>MRNIFNEVGSLDKKCYEKFSLNEELLMEHAALALKKDIKKNIKAFDSSVLIVCGVGNNGADGVTLARLLQNEYKNIHIYIPFELKSQMAILQYKRLKLLGLNCIKDLNKVKKVDCIVDCLFGSGLNKPLNEETNTIIDKLNEFNSYKIACDIPSGIDNKGVIKTTAFKANKTITMGALKLSLFTDSSKEYIGKLKVANLGVSDIIYENDSNMFLLEKKDLKLPFRDTKNSHKGSFGHACVVVGCKKGAGVIASSAAFNFGAGLVTAIVHEELQLPYYIMQSHKLPSNVTAIALGMGLGLYDKNELKQILNTNVAKVIDADLFYEELLLDYLNQEIILTPHPKEFCSLLSLAKLADIDIDTLQNNRFEYVKMFCKKYPKVTLLLKGANVIICQNDKLYVNTLGTSVLSKGGSGDVLSGLIVALLAQGYNYLQSAINASLAHTLVAKKFQGNNYALTPKDLIKGIKSL</sequence>
<dbReference type="GO" id="GO:0052856">
    <property type="term" value="F:NAD(P)HX epimerase activity"/>
    <property type="evidence" value="ECO:0007669"/>
    <property type="project" value="UniProtKB-UniRule"/>
</dbReference>
<evidence type="ECO:0000313" key="21">
    <source>
        <dbReference type="EMBL" id="AXX86042.1"/>
    </source>
</evidence>
<dbReference type="SUPFAM" id="SSF53613">
    <property type="entry name" value="Ribokinase-like"/>
    <property type="match status" value="1"/>
</dbReference>
<dbReference type="NCBIfam" id="TIGR00197">
    <property type="entry name" value="yjeF_nterm"/>
    <property type="match status" value="1"/>
</dbReference>